<accession>A0A240USL5</accession>
<evidence type="ECO:0000259" key="7">
    <source>
        <dbReference type="Pfam" id="PF13361"/>
    </source>
</evidence>
<evidence type="ECO:0000256" key="1">
    <source>
        <dbReference type="ARBA" id="ARBA00022741"/>
    </source>
</evidence>
<keyword evidence="4" id="KW-0067">ATP-binding</keyword>
<dbReference type="GO" id="GO:0005524">
    <property type="term" value="F:ATP binding"/>
    <property type="evidence" value="ECO:0007669"/>
    <property type="project" value="UniProtKB-KW"/>
</dbReference>
<organism evidence="9 10">
    <name type="scientific">Kushneria marisflavi</name>
    <dbReference type="NCBI Taxonomy" id="157779"/>
    <lineage>
        <taxon>Bacteria</taxon>
        <taxon>Pseudomonadati</taxon>
        <taxon>Pseudomonadota</taxon>
        <taxon>Gammaproteobacteria</taxon>
        <taxon>Oceanospirillales</taxon>
        <taxon>Halomonadaceae</taxon>
        <taxon>Kushneria</taxon>
    </lineage>
</organism>
<feature type="domain" description="UvrD-like helicase C-terminal" evidence="8">
    <location>
        <begin position="548"/>
        <end position="598"/>
    </location>
</feature>
<dbReference type="Proteomes" id="UP000194457">
    <property type="component" value="Chromosome"/>
</dbReference>
<evidence type="ECO:0000256" key="5">
    <source>
        <dbReference type="ARBA" id="ARBA00034923"/>
    </source>
</evidence>
<dbReference type="GO" id="GO:0003677">
    <property type="term" value="F:DNA binding"/>
    <property type="evidence" value="ECO:0007669"/>
    <property type="project" value="InterPro"/>
</dbReference>
<feature type="domain" description="NERD" evidence="6">
    <location>
        <begin position="16"/>
        <end position="114"/>
    </location>
</feature>
<dbReference type="InterPro" id="IPR000212">
    <property type="entry name" value="DNA_helicase_UvrD/REP"/>
</dbReference>
<dbReference type="InterPro" id="IPR014017">
    <property type="entry name" value="DNA_helicase_UvrD-like_C"/>
</dbReference>
<dbReference type="Gene3D" id="3.40.50.300">
    <property type="entry name" value="P-loop containing nucleotide triphosphate hydrolases"/>
    <property type="match status" value="2"/>
</dbReference>
<dbReference type="Pfam" id="PF08378">
    <property type="entry name" value="NERD"/>
    <property type="match status" value="1"/>
</dbReference>
<dbReference type="InterPro" id="IPR011528">
    <property type="entry name" value="NERD"/>
</dbReference>
<dbReference type="PANTHER" id="PTHR11070">
    <property type="entry name" value="UVRD / RECB / PCRA DNA HELICASE FAMILY MEMBER"/>
    <property type="match status" value="1"/>
</dbReference>
<dbReference type="InterPro" id="IPR027785">
    <property type="entry name" value="UvrD-like_helicase_C"/>
</dbReference>
<evidence type="ECO:0000259" key="8">
    <source>
        <dbReference type="Pfam" id="PF13538"/>
    </source>
</evidence>
<dbReference type="InterPro" id="IPR027417">
    <property type="entry name" value="P-loop_NTPase"/>
</dbReference>
<dbReference type="SUPFAM" id="SSF52540">
    <property type="entry name" value="P-loop containing nucleoside triphosphate hydrolases"/>
    <property type="match status" value="1"/>
</dbReference>
<dbReference type="AlphaFoldDB" id="A0A240USL5"/>
<keyword evidence="10" id="KW-1185">Reference proteome</keyword>
<keyword evidence="2" id="KW-0378">Hydrolase</keyword>
<dbReference type="EMBL" id="CP021358">
    <property type="protein sequence ID" value="ART64010.1"/>
    <property type="molecule type" value="Genomic_DNA"/>
</dbReference>
<dbReference type="Pfam" id="PF13361">
    <property type="entry name" value="UvrD_C"/>
    <property type="match status" value="1"/>
</dbReference>
<evidence type="ECO:0000313" key="10">
    <source>
        <dbReference type="Proteomes" id="UP000194457"/>
    </source>
</evidence>
<gene>
    <name evidence="9" type="ORF">B9H00_13875</name>
</gene>
<dbReference type="KEGG" id="kma:B9H00_13875"/>
<evidence type="ECO:0000256" key="3">
    <source>
        <dbReference type="ARBA" id="ARBA00022806"/>
    </source>
</evidence>
<evidence type="ECO:0000256" key="2">
    <source>
        <dbReference type="ARBA" id="ARBA00022801"/>
    </source>
</evidence>
<reference evidence="9 10" key="1">
    <citation type="submission" date="2017-05" db="EMBL/GenBank/DDBJ databases">
        <authorList>
            <person name="Song R."/>
            <person name="Chenine A.L."/>
            <person name="Ruprecht R.M."/>
        </authorList>
    </citation>
    <scope>NUCLEOTIDE SEQUENCE [LARGE SCALE GENOMIC DNA]</scope>
    <source>
        <strain evidence="9">SW32</strain>
    </source>
</reference>
<dbReference type="GO" id="GO:0043138">
    <property type="term" value="F:3'-5' DNA helicase activity"/>
    <property type="evidence" value="ECO:0007669"/>
    <property type="project" value="TreeGrafter"/>
</dbReference>
<proteinExistence type="predicted"/>
<dbReference type="RefSeq" id="WP_086901151.1">
    <property type="nucleotide sequence ID" value="NZ_CP021358.1"/>
</dbReference>
<dbReference type="OrthoDB" id="7066673at2"/>
<dbReference type="Pfam" id="PF13245">
    <property type="entry name" value="AAA_19"/>
    <property type="match status" value="1"/>
</dbReference>
<keyword evidence="3 9" id="KW-0347">Helicase</keyword>
<dbReference type="GO" id="GO:0016787">
    <property type="term" value="F:hydrolase activity"/>
    <property type="evidence" value="ECO:0007669"/>
    <property type="project" value="UniProtKB-KW"/>
</dbReference>
<dbReference type="Pfam" id="PF13538">
    <property type="entry name" value="UvrD_C_2"/>
    <property type="match status" value="1"/>
</dbReference>
<dbReference type="GO" id="GO:0000725">
    <property type="term" value="P:recombinational repair"/>
    <property type="evidence" value="ECO:0007669"/>
    <property type="project" value="TreeGrafter"/>
</dbReference>
<evidence type="ECO:0000313" key="9">
    <source>
        <dbReference type="EMBL" id="ART64010.1"/>
    </source>
</evidence>
<feature type="domain" description="UvrD-like helicase C-terminal" evidence="7">
    <location>
        <begin position="425"/>
        <end position="533"/>
    </location>
</feature>
<keyword evidence="1" id="KW-0547">Nucleotide-binding</keyword>
<name>A0A240USL5_9GAMM</name>
<dbReference type="PANTHER" id="PTHR11070:SF2">
    <property type="entry name" value="ATP-DEPENDENT DNA HELICASE SRS2"/>
    <property type="match status" value="1"/>
</dbReference>
<protein>
    <recommendedName>
        <fullName evidence="5">DNA 3'-5' helicase II</fullName>
    </recommendedName>
</protein>
<sequence length="618" mass="70036">MATIIPALSTLSGMTAGERRFGQRLESLLEDDYTVWYDIPLGRQRRYPDFIVLHPGRGLLFLEVKDWKVDTIKAVNANEFVRETNGGRKSDPNPLIQARQCAFAAIDQLKRDPQLTQTKERYQGRLCFPYGYGAVLTNITRRQLNQLLDEEIQENVLPASRVICKDEMLPTADPELFQQRLWDMFDYQFGEKLTLPQIDRIRWRLFPEVRIDAPAQDLFDDDDSEDNEKPADTIPDIVRVMDIQQEQLARSMGDGHRVIHGVAGSGKTLILGYRCLYLAQAVQKPILVLCFNITLAARLRCFIAEKGIEDKVRVHHFHDWCSLQLKTYSVDLIPGKEPAYERQVKSVIKGVEQSQIPRAQYSALMIDEGHDFEQDWLKLVVQMIDPEINSLLMLYDDAQSIYQKSSLKFPLSAAGIQARGRTTILKLNYRNTREILTFAYDFAKDFIQAHDADEDHVPLIAPEVAGVNGPPPAFRRFPTPADEASYMVRCIKAWQGQGTELSSIAIIYANHAQGRRYHNALKAAGVPSSCLQSTADKRAYDPQANQVVLLSRQSSKGLEFDTVILGGIGELADDEDKLAQEARLLYVGMTRARRRLLVTGSGNNWFADRLREMSSAQG</sequence>
<evidence type="ECO:0000259" key="6">
    <source>
        <dbReference type="Pfam" id="PF08378"/>
    </source>
</evidence>
<evidence type="ECO:0000256" key="4">
    <source>
        <dbReference type="ARBA" id="ARBA00022840"/>
    </source>
</evidence>